<proteinExistence type="predicted"/>
<name>A0ACC0UFQ8_9AGAM</name>
<evidence type="ECO:0000313" key="2">
    <source>
        <dbReference type="Proteomes" id="UP001207468"/>
    </source>
</evidence>
<comment type="caution">
    <text evidence="1">The sequence shown here is derived from an EMBL/GenBank/DDBJ whole genome shotgun (WGS) entry which is preliminary data.</text>
</comment>
<evidence type="ECO:0000313" key="1">
    <source>
        <dbReference type="EMBL" id="KAI9510091.1"/>
    </source>
</evidence>
<sequence length="213" mass="23538">MACNFVALIPSLTHCESAAAIKYIAHCVHTLFLEADTARYPSSALAYRPTPRLPLPSPAGYHSHKAMQTRKLTRHPIQRSSLRASPPQSNALPRRIAAGVFFLDADGVNNIDSDSDDSNDPLPSAKTLATLGITHAVVERGSDLRLTCGMKALFVGRQDPLSRVVGWMRAGEAARSAHHRQRFCRRRRIPSRRAWPDTSHRLAAYGPRNPTCR</sequence>
<dbReference type="EMBL" id="JAGFNK010000049">
    <property type="protein sequence ID" value="KAI9510091.1"/>
    <property type="molecule type" value="Genomic_DNA"/>
</dbReference>
<organism evidence="1 2">
    <name type="scientific">Russula earlei</name>
    <dbReference type="NCBI Taxonomy" id="71964"/>
    <lineage>
        <taxon>Eukaryota</taxon>
        <taxon>Fungi</taxon>
        <taxon>Dikarya</taxon>
        <taxon>Basidiomycota</taxon>
        <taxon>Agaricomycotina</taxon>
        <taxon>Agaricomycetes</taxon>
        <taxon>Russulales</taxon>
        <taxon>Russulaceae</taxon>
        <taxon>Russula</taxon>
    </lineage>
</organism>
<accession>A0ACC0UFQ8</accession>
<dbReference type="Proteomes" id="UP001207468">
    <property type="component" value="Unassembled WGS sequence"/>
</dbReference>
<keyword evidence="2" id="KW-1185">Reference proteome</keyword>
<gene>
    <name evidence="1" type="ORF">F5148DRAFT_637839</name>
</gene>
<protein>
    <submittedName>
        <fullName evidence="1">Uncharacterized protein</fullName>
    </submittedName>
</protein>
<reference evidence="1" key="1">
    <citation type="submission" date="2021-03" db="EMBL/GenBank/DDBJ databases">
        <title>Evolutionary priming and transition to the ectomycorrhizal habit in an iconic lineage of mushroom-forming fungi: is preadaptation a requirement?</title>
        <authorList>
            <consortium name="DOE Joint Genome Institute"/>
            <person name="Looney B.P."/>
            <person name="Miyauchi S."/>
            <person name="Morin E."/>
            <person name="Drula E."/>
            <person name="Courty P.E."/>
            <person name="Chicoki N."/>
            <person name="Fauchery L."/>
            <person name="Kohler A."/>
            <person name="Kuo A."/>
            <person name="LaButti K."/>
            <person name="Pangilinan J."/>
            <person name="Lipzen A."/>
            <person name="Riley R."/>
            <person name="Andreopoulos W."/>
            <person name="He G."/>
            <person name="Johnson J."/>
            <person name="Barry K.W."/>
            <person name="Grigoriev I.V."/>
            <person name="Nagy L."/>
            <person name="Hibbett D."/>
            <person name="Henrissat B."/>
            <person name="Matheny P.B."/>
            <person name="Labbe J."/>
            <person name="Martin A.F."/>
        </authorList>
    </citation>
    <scope>NUCLEOTIDE SEQUENCE</scope>
    <source>
        <strain evidence="1">BPL698</strain>
    </source>
</reference>